<keyword evidence="2" id="KW-1185">Reference proteome</keyword>
<comment type="caution">
    <text evidence="1">The sequence shown here is derived from an EMBL/GenBank/DDBJ whole genome shotgun (WGS) entry which is preliminary data.</text>
</comment>
<evidence type="ECO:0000313" key="2">
    <source>
        <dbReference type="Proteomes" id="UP001065298"/>
    </source>
</evidence>
<dbReference type="EMBL" id="CM046505">
    <property type="protein sequence ID" value="KAI8674697.1"/>
    <property type="molecule type" value="Genomic_DNA"/>
</dbReference>
<dbReference type="Proteomes" id="UP001065298">
    <property type="component" value="Chromosome 3"/>
</dbReference>
<gene>
    <name evidence="1" type="ORF">NCS57_00368400</name>
</gene>
<protein>
    <submittedName>
        <fullName evidence="1">Uncharacterized protein</fullName>
    </submittedName>
</protein>
<name>A0ACC0R4X2_9HYPO</name>
<reference evidence="1" key="1">
    <citation type="submission" date="2022-06" db="EMBL/GenBank/DDBJ databases">
        <title>Fusarium solani species complex genomes reveal bases of compartmentalisation and animal pathogenesis.</title>
        <authorList>
            <person name="Tsai I.J."/>
        </authorList>
    </citation>
    <scope>NUCLEOTIDE SEQUENCE</scope>
    <source>
        <strain evidence="1">Fu6.1</strain>
    </source>
</reference>
<evidence type="ECO:0000313" key="1">
    <source>
        <dbReference type="EMBL" id="KAI8674697.1"/>
    </source>
</evidence>
<proteinExistence type="predicted"/>
<accession>A0ACC0R4X2</accession>
<sequence length="1509" mass="170530">MTGCIKQIAAGRRKPNMTRKEYFDHRFRIHGSLSDGTENKDDKPQYVNLNFVPWPWSSKYIQTQVFDSAFGSRPDGPLNANQHWVGRDDTTELFFRDWDHVTTCFSSEFVKTTIGPDGPFFADFETSVVLMAYEKPIPVQTAAAEERAKTGNADLDAGNATVAMYFISTPDDVRDGSKLEQAVTPLLLKSLEAYCQADIWGVVCNVGAVSDKFDLNAYFGGADMPQYALVYKLFLTGAESVTALRRAQREFEGAASQHGLIDLHKSFILFSQEALIMDMGKGIRFSLDRQVSFKDLPGPSHLDSESNKDFRDRLRTTLNPIKLDSSLKDFAFNWRDHIPTRSKQLTLDTFGFTGAKPLVQPWVPTSSTPEIPLDWLCENPDFAWEFARRCHLYSHTPIPALLHTCAESRIVLINMGYKLAFRTRSSGPRIWFNFDRDILYLQAEPPEDDDASRSLKGSSLWDIGQFDPGEMRQVRKLALWRAANYLTLFNSDPHSFGGHAQELSSVLRLFSGLDELLFVDWSKGDLTRTVDKEKLEGAHRRRHPYDTHGLWLCVDVAEIDGLFRLFSAEPPCFGNLRSTGLNSFLLSEHNVMRHQKTYFEEAEDEIRSALIDEMTRLISTETTDVIIPWKIPRPRTVHVLPLLEHVILWKERMEVEEDVFNLQMKWNSMVRSRTEKQMSSSEWQEAERAFGEAHWPEDEDWDNERAIYGDILTARIQKQWWIQYRTTPDPGDPLSLVRQVGSLIPRLSNICTFGQPKRIRIGHARTKMFSSKDYLRLKLCSTETNIMQRPDGYPSPPPGYPASPPAPRPQDVESWDEIHLPAQRSGGESVPLKSVTVPTVVPVDINGHGTYNPTQQPLPKFQKRAVWLRFPSSPWVATYSMYFFLVVGVCFAIGHHFFYSSLDGEIVDDQLRMLRWGTALAFACKASLTAAVLSAFDQQVWATVRTRFLTVVALDSVFAATENPLDMLNLELLTKAKMAVAMALFGWCAPAIVIITANTLLVAPPSFMHQDKMCRGVRSLNFDLEEAYTWPLGASQEQSGLKPLNLATWNDTNRDPAKTIGYYNGPDEQLDSLGRAATVLRRPVTYTNSTLETCERGWNCTVRVEMKGPGYNCTELGSGVGSEARNLSQQSGEISPPFNFTEVLLPVGNESYHGFVFEGEYSAPQMEEIDEEGRPTTRWPKNFAAIRTEPVVWIGYVKTAKGIERPLDPRKADKDEDALIPTLMACEYYETQYTLEYQYVDGSQSIKVVKRTPLSPVVNTTFRRGVRDDETYDPTTATPQENYVLFGNTTQYKKAAAYHALGYVFRSVLMGTVEMPTVTAKSLALFTKVTSNGDYFPAENLQEVVPSLFEDMLFSLLSNQQWAAVVWAADMKKQVLFNEDSGEYPCRRSQPVSRYQYKAITLWAVYGVSVLLASLGVAAGTIALRHNGGLRRDSRFSSILAATRGHGLNRVEWGGPLFDRGQVNHSVRGFKMGYGTAKRDEAERLIGHQVPFTFGFEGEIEQKGNRHEN</sequence>
<organism evidence="1 2">
    <name type="scientific">Fusarium keratoplasticum</name>
    <dbReference type="NCBI Taxonomy" id="1328300"/>
    <lineage>
        <taxon>Eukaryota</taxon>
        <taxon>Fungi</taxon>
        <taxon>Dikarya</taxon>
        <taxon>Ascomycota</taxon>
        <taxon>Pezizomycotina</taxon>
        <taxon>Sordariomycetes</taxon>
        <taxon>Hypocreomycetidae</taxon>
        <taxon>Hypocreales</taxon>
        <taxon>Nectriaceae</taxon>
        <taxon>Fusarium</taxon>
        <taxon>Fusarium solani species complex</taxon>
    </lineage>
</organism>